<dbReference type="AlphaFoldDB" id="A0A1C3ELV7"/>
<dbReference type="SUPFAM" id="SSF50998">
    <property type="entry name" value="Quinoprotein alcohol dehydrogenase-like"/>
    <property type="match status" value="1"/>
</dbReference>
<evidence type="ECO:0000259" key="2">
    <source>
        <dbReference type="Pfam" id="PF13360"/>
    </source>
</evidence>
<proteinExistence type="predicted"/>
<keyword evidence="4" id="KW-1185">Reference proteome</keyword>
<dbReference type="Proteomes" id="UP000094828">
    <property type="component" value="Unassembled WGS sequence"/>
</dbReference>
<keyword evidence="1" id="KW-0812">Transmembrane</keyword>
<keyword evidence="1" id="KW-0472">Membrane</keyword>
<dbReference type="STRING" id="1841610.A6X21_17755"/>
<protein>
    <recommendedName>
        <fullName evidence="2">Pyrrolo-quinoline quinone repeat domain-containing protein</fullName>
    </recommendedName>
</protein>
<comment type="caution">
    <text evidence="3">The sequence shown here is derived from an EMBL/GenBank/DDBJ whole genome shotgun (WGS) entry which is preliminary data.</text>
</comment>
<dbReference type="InterPro" id="IPR011047">
    <property type="entry name" value="Quinoprotein_ADH-like_sf"/>
</dbReference>
<sequence length="530" mass="58032">MSGSSTPEERSAAPTFRRWIWPGVTMLLAGVAQTALYLTYSEDRTMLIMTTLFVWPATIFSLFLWWVLGSGFTWRSRLIGLGSLLFVCGLVASVATIEGFNGDMVPRVVWRWAPKAEAAARNVPVAPQEGAVATPALTAGPGDWVQFRGPDRAGVASGVTIPLSWSETTPPKKLWGKPIGVGWSSFAVIGDRIFTQTQVEQEEQVLCLDLATGNVLWKHADQTRFSEAMGGDGPRATPTFVEGKLYTLGATGILNSFEAATGKVLWSTNILKDADATNIPWAMAGSPLIEDGLVIVNPGGKESRSIAAYRATDGQLMWSVGDYEASYTAPRMETIHGVRQVLVFHAAGLSGLDPKTGKELWMFPWVNQPKVNACQPILLPDQSLFLSCGYSVGSARIELIPAEPTWQVKPIWKTNKFRLKFNDGILKDGYIYGLDENRLACLDIATGKIKWKGPPYGYGQILMTENSILVSCENGELALVEPTPEKFVEITKFRVLPDATTWAHPVIAHGKLLVRNNQELACYQVENPPQ</sequence>
<evidence type="ECO:0000256" key="1">
    <source>
        <dbReference type="SAM" id="Phobius"/>
    </source>
</evidence>
<organism evidence="3 4">
    <name type="scientific">Planctopirus hydrillae</name>
    <dbReference type="NCBI Taxonomy" id="1841610"/>
    <lineage>
        <taxon>Bacteria</taxon>
        <taxon>Pseudomonadati</taxon>
        <taxon>Planctomycetota</taxon>
        <taxon>Planctomycetia</taxon>
        <taxon>Planctomycetales</taxon>
        <taxon>Planctomycetaceae</taxon>
        <taxon>Planctopirus</taxon>
    </lineage>
</organism>
<dbReference type="PANTHER" id="PTHR34512">
    <property type="entry name" value="CELL SURFACE PROTEIN"/>
    <property type="match status" value="1"/>
</dbReference>
<feature type="transmembrane region" description="Helical" evidence="1">
    <location>
        <begin position="47"/>
        <end position="66"/>
    </location>
</feature>
<feature type="domain" description="Pyrrolo-quinoline quinone repeat" evidence="2">
    <location>
        <begin position="202"/>
        <end position="452"/>
    </location>
</feature>
<reference evidence="3 4" key="1">
    <citation type="submission" date="2016-05" db="EMBL/GenBank/DDBJ databases">
        <title>Genomic and physiological characterization of Planctopirus sp. isolated from fresh water lake.</title>
        <authorList>
            <person name="Subhash Y."/>
            <person name="Ramana C."/>
        </authorList>
    </citation>
    <scope>NUCLEOTIDE SEQUENCE [LARGE SCALE GENOMIC DNA]</scope>
    <source>
        <strain evidence="3 4">JC280</strain>
    </source>
</reference>
<keyword evidence="1" id="KW-1133">Transmembrane helix</keyword>
<dbReference type="OrthoDB" id="7051554at2"/>
<dbReference type="InterPro" id="IPR015943">
    <property type="entry name" value="WD40/YVTN_repeat-like_dom_sf"/>
</dbReference>
<dbReference type="PANTHER" id="PTHR34512:SF30">
    <property type="entry name" value="OUTER MEMBRANE PROTEIN ASSEMBLY FACTOR BAMB"/>
    <property type="match status" value="1"/>
</dbReference>
<evidence type="ECO:0000313" key="3">
    <source>
        <dbReference type="EMBL" id="ODA34212.1"/>
    </source>
</evidence>
<dbReference type="RefSeq" id="WP_068846706.1">
    <property type="nucleotide sequence ID" value="NZ_LYDR01000043.1"/>
</dbReference>
<feature type="transmembrane region" description="Helical" evidence="1">
    <location>
        <begin position="20"/>
        <end position="40"/>
    </location>
</feature>
<accession>A0A1C3ELV7</accession>
<dbReference type="InterPro" id="IPR002372">
    <property type="entry name" value="PQQ_rpt_dom"/>
</dbReference>
<dbReference type="Pfam" id="PF13360">
    <property type="entry name" value="PQQ_2"/>
    <property type="match status" value="1"/>
</dbReference>
<gene>
    <name evidence="3" type="ORF">A6X21_17755</name>
</gene>
<name>A0A1C3ELV7_9PLAN</name>
<dbReference type="EMBL" id="LYDR01000043">
    <property type="protein sequence ID" value="ODA34212.1"/>
    <property type="molecule type" value="Genomic_DNA"/>
</dbReference>
<dbReference type="Gene3D" id="2.130.10.10">
    <property type="entry name" value="YVTN repeat-like/Quinoprotein amine dehydrogenase"/>
    <property type="match status" value="1"/>
</dbReference>
<evidence type="ECO:0000313" key="4">
    <source>
        <dbReference type="Proteomes" id="UP000094828"/>
    </source>
</evidence>
<feature type="transmembrane region" description="Helical" evidence="1">
    <location>
        <begin position="78"/>
        <end position="97"/>
    </location>
</feature>